<dbReference type="PROSITE" id="PS00211">
    <property type="entry name" value="ABC_TRANSPORTER_1"/>
    <property type="match status" value="1"/>
</dbReference>
<protein>
    <recommendedName>
        <fullName evidence="4">ABC transporter domain-containing protein</fullName>
    </recommendedName>
</protein>
<dbReference type="InterPro" id="IPR003439">
    <property type="entry name" value="ABC_transporter-like_ATP-bd"/>
</dbReference>
<sequence>MSIFEVKNIKKIFQPTNNGASLLAIENVSFKVRAGEFVSIMGPTGCGKTTLLKIISGLEFPTEGEVSFDGQKVSSPKKEIVLISQSEDLLPWRTVTRNIEFGLEVRGVGREDRRKKSGEMIKTFGLSGFEEFYPKNLSGGMRRKVSFIRSVITDPAVMLMDEPFIFLDENTKDELQVFLQNLWMKTGQTIIFVTHSLEEAIFLGERIVVLSKRPSRVEKIYDVSIGFPRDRFEQEFMDIKREIGRELQRRDII</sequence>
<comment type="caution">
    <text evidence="5">The sequence shown here is derived from an EMBL/GenBank/DDBJ whole genome shotgun (WGS) entry which is preliminary data.</text>
</comment>
<dbReference type="InterPro" id="IPR003593">
    <property type="entry name" value="AAA+_ATPase"/>
</dbReference>
<evidence type="ECO:0000313" key="6">
    <source>
        <dbReference type="Proteomes" id="UP000178082"/>
    </source>
</evidence>
<dbReference type="AlphaFoldDB" id="A0A1F7SLE9"/>
<keyword evidence="1" id="KW-0813">Transport</keyword>
<proteinExistence type="predicted"/>
<evidence type="ECO:0000256" key="3">
    <source>
        <dbReference type="ARBA" id="ARBA00022840"/>
    </source>
</evidence>
<feature type="domain" description="ABC transporter" evidence="4">
    <location>
        <begin position="4"/>
        <end position="237"/>
    </location>
</feature>
<dbReference type="Gene3D" id="3.40.50.300">
    <property type="entry name" value="P-loop containing nucleotide triphosphate hydrolases"/>
    <property type="match status" value="1"/>
</dbReference>
<evidence type="ECO:0000256" key="2">
    <source>
        <dbReference type="ARBA" id="ARBA00022741"/>
    </source>
</evidence>
<dbReference type="PROSITE" id="PS50893">
    <property type="entry name" value="ABC_TRANSPORTER_2"/>
    <property type="match status" value="1"/>
</dbReference>
<dbReference type="PANTHER" id="PTHR42788:SF13">
    <property type="entry name" value="ALIPHATIC SULFONATES IMPORT ATP-BINDING PROTEIN SSUB"/>
    <property type="match status" value="1"/>
</dbReference>
<dbReference type="CDD" id="cd03293">
    <property type="entry name" value="ABC_NrtD_SsuB_transporters"/>
    <property type="match status" value="1"/>
</dbReference>
<accession>A0A1F7SLE9</accession>
<dbReference type="STRING" id="1817883.A3G31_04170"/>
<dbReference type="InterPro" id="IPR027417">
    <property type="entry name" value="P-loop_NTPase"/>
</dbReference>
<dbReference type="Pfam" id="PF00005">
    <property type="entry name" value="ABC_tran"/>
    <property type="match status" value="1"/>
</dbReference>
<dbReference type="GO" id="GO:0016887">
    <property type="term" value="F:ATP hydrolysis activity"/>
    <property type="evidence" value="ECO:0007669"/>
    <property type="project" value="InterPro"/>
</dbReference>
<keyword evidence="3" id="KW-0067">ATP-binding</keyword>
<dbReference type="InterPro" id="IPR050166">
    <property type="entry name" value="ABC_transporter_ATP-bind"/>
</dbReference>
<evidence type="ECO:0000313" key="5">
    <source>
        <dbReference type="EMBL" id="OGL54027.1"/>
    </source>
</evidence>
<evidence type="ECO:0000259" key="4">
    <source>
        <dbReference type="PROSITE" id="PS50893"/>
    </source>
</evidence>
<dbReference type="InterPro" id="IPR017871">
    <property type="entry name" value="ABC_transporter-like_CS"/>
</dbReference>
<dbReference type="PANTHER" id="PTHR42788">
    <property type="entry name" value="TAURINE IMPORT ATP-BINDING PROTEIN-RELATED"/>
    <property type="match status" value="1"/>
</dbReference>
<organism evidence="5 6">
    <name type="scientific">Candidatus Schekmanbacteria bacterium RIFCSPLOWO2_12_FULL_38_15</name>
    <dbReference type="NCBI Taxonomy" id="1817883"/>
    <lineage>
        <taxon>Bacteria</taxon>
        <taxon>Candidatus Schekmaniibacteriota</taxon>
    </lineage>
</organism>
<reference evidence="5 6" key="1">
    <citation type="journal article" date="2016" name="Nat. Commun.">
        <title>Thousands of microbial genomes shed light on interconnected biogeochemical processes in an aquifer system.</title>
        <authorList>
            <person name="Anantharaman K."/>
            <person name="Brown C.T."/>
            <person name="Hug L.A."/>
            <person name="Sharon I."/>
            <person name="Castelle C.J."/>
            <person name="Probst A.J."/>
            <person name="Thomas B.C."/>
            <person name="Singh A."/>
            <person name="Wilkins M.J."/>
            <person name="Karaoz U."/>
            <person name="Brodie E.L."/>
            <person name="Williams K.H."/>
            <person name="Hubbard S.S."/>
            <person name="Banfield J.F."/>
        </authorList>
    </citation>
    <scope>NUCLEOTIDE SEQUENCE [LARGE SCALE GENOMIC DNA]</scope>
</reference>
<gene>
    <name evidence="5" type="ORF">A3G31_04170</name>
</gene>
<dbReference type="SMART" id="SM00382">
    <property type="entry name" value="AAA"/>
    <property type="match status" value="1"/>
</dbReference>
<name>A0A1F7SLE9_9BACT</name>
<dbReference type="Proteomes" id="UP000178082">
    <property type="component" value="Unassembled WGS sequence"/>
</dbReference>
<dbReference type="SUPFAM" id="SSF52540">
    <property type="entry name" value="P-loop containing nucleoside triphosphate hydrolases"/>
    <property type="match status" value="1"/>
</dbReference>
<dbReference type="GO" id="GO:0005524">
    <property type="term" value="F:ATP binding"/>
    <property type="evidence" value="ECO:0007669"/>
    <property type="project" value="UniProtKB-KW"/>
</dbReference>
<evidence type="ECO:0000256" key="1">
    <source>
        <dbReference type="ARBA" id="ARBA00022448"/>
    </source>
</evidence>
<dbReference type="EMBL" id="MGDI01000017">
    <property type="protein sequence ID" value="OGL54027.1"/>
    <property type="molecule type" value="Genomic_DNA"/>
</dbReference>
<keyword evidence="2" id="KW-0547">Nucleotide-binding</keyword>